<dbReference type="Gene3D" id="2.130.10.10">
    <property type="entry name" value="YVTN repeat-like/Quinoprotein amine dehydrogenase"/>
    <property type="match status" value="1"/>
</dbReference>
<dbReference type="PANTHER" id="PTHR20995">
    <property type="entry name" value="F-BOX/WD REPEAT-CONTAINING PROTEIN 5"/>
    <property type="match status" value="1"/>
</dbReference>
<dbReference type="SUPFAM" id="SSF50978">
    <property type="entry name" value="WD40 repeat-like"/>
    <property type="match status" value="2"/>
</dbReference>
<sequence length="549" mass="61035">MFSTTSKDASLKVWEMGYPTSLKYSRNFAEQLGWDFTQFSAFNESDTLVLVSSVKTVSIMDRRGYMAVLSLIDDFAILQVVTMDPSQLFGAWMDDSTFLGGSLQISLDRFATTVQIEAHKVKDTRGSGSEWEGTPDDSSGIPLFNFSSETASLIKFLTVSTVVPSLNQSEGADIETTHESEPMVYDTDSSPLICLTQKEVEDTDGDSMSRKNTSMYSSYKKQCHHLKQASASLDRENVNLKCKHDKEQLHCDLCKKHDADSNMDIEQEGLDKNVSSGAGLSDCRKHKVKYCSICDNASKEKLKNLIYVTGEFAVALHQLGFKNISPLHGGGSSSSSQPFGEDGELGEDRAGYDMVVNYSNNDVHWLEQPHPADTPDHLIDLHGHVTGLCLSADHRYLFINCRPWVGTVDLADPWLTPELSPNIEVRIIDLVSLLDLGVFYRGHQGFSPSNMCCFVFLDVSKDFVSSLLGTLPHTDGVVNATAFSPINQEYLVTASDDHTLKVWRSRAEVRRLGIQVPEEIHRRDNTELDKVTNKSPENRNIPLESCQAS</sequence>
<evidence type="ECO:0000313" key="4">
    <source>
        <dbReference type="Proteomes" id="UP001164746"/>
    </source>
</evidence>
<evidence type="ECO:0000256" key="1">
    <source>
        <dbReference type="PROSITE-ProRule" id="PRU00221"/>
    </source>
</evidence>
<dbReference type="Proteomes" id="UP001164746">
    <property type="component" value="Chromosome 3"/>
</dbReference>
<protein>
    <submittedName>
        <fullName evidence="3">FBXW5-like protein</fullName>
    </submittedName>
</protein>
<reference evidence="3" key="1">
    <citation type="submission" date="2022-11" db="EMBL/GenBank/DDBJ databases">
        <title>Centuries of genome instability and evolution in soft-shell clam transmissible cancer (bioRxiv).</title>
        <authorList>
            <person name="Hart S.F.M."/>
            <person name="Yonemitsu M.A."/>
            <person name="Giersch R.M."/>
            <person name="Beal B.F."/>
            <person name="Arriagada G."/>
            <person name="Davis B.W."/>
            <person name="Ostrander E.A."/>
            <person name="Goff S.P."/>
            <person name="Metzger M.J."/>
        </authorList>
    </citation>
    <scope>NUCLEOTIDE SEQUENCE</scope>
    <source>
        <strain evidence="3">MELC-2E11</strain>
        <tissue evidence="3">Siphon/mantle</tissue>
    </source>
</reference>
<gene>
    <name evidence="3" type="ORF">MAR_024320</name>
</gene>
<accession>A0ABY7DTD6</accession>
<dbReference type="EMBL" id="CP111014">
    <property type="protein sequence ID" value="WAQ99947.1"/>
    <property type="molecule type" value="Genomic_DNA"/>
</dbReference>
<dbReference type="InterPro" id="IPR001680">
    <property type="entry name" value="WD40_rpt"/>
</dbReference>
<dbReference type="PROSITE" id="PS50082">
    <property type="entry name" value="WD_REPEATS_2"/>
    <property type="match status" value="1"/>
</dbReference>
<proteinExistence type="predicted"/>
<dbReference type="InterPro" id="IPR015943">
    <property type="entry name" value="WD40/YVTN_repeat-like_dom_sf"/>
</dbReference>
<dbReference type="PANTHER" id="PTHR20995:SF17">
    <property type="entry name" value="F-BOX_WD REPEAT-CONTAINING PROTEIN 5"/>
    <property type="match status" value="1"/>
</dbReference>
<evidence type="ECO:0000313" key="3">
    <source>
        <dbReference type="EMBL" id="WAQ99947.1"/>
    </source>
</evidence>
<name>A0ABY7DTD6_MYAAR</name>
<dbReference type="InterPro" id="IPR036322">
    <property type="entry name" value="WD40_repeat_dom_sf"/>
</dbReference>
<feature type="region of interest" description="Disordered" evidence="2">
    <location>
        <begin position="525"/>
        <end position="549"/>
    </location>
</feature>
<feature type="repeat" description="WD" evidence="1">
    <location>
        <begin position="471"/>
        <end position="503"/>
    </location>
</feature>
<keyword evidence="1" id="KW-0853">WD repeat</keyword>
<dbReference type="InterPro" id="IPR042508">
    <property type="entry name" value="FBXW5"/>
</dbReference>
<dbReference type="SMART" id="SM00320">
    <property type="entry name" value="WD40"/>
    <property type="match status" value="1"/>
</dbReference>
<dbReference type="Pfam" id="PF00400">
    <property type="entry name" value="WD40"/>
    <property type="match status" value="1"/>
</dbReference>
<keyword evidence="4" id="KW-1185">Reference proteome</keyword>
<organism evidence="3 4">
    <name type="scientific">Mya arenaria</name>
    <name type="common">Soft-shell clam</name>
    <dbReference type="NCBI Taxonomy" id="6604"/>
    <lineage>
        <taxon>Eukaryota</taxon>
        <taxon>Metazoa</taxon>
        <taxon>Spiralia</taxon>
        <taxon>Lophotrochozoa</taxon>
        <taxon>Mollusca</taxon>
        <taxon>Bivalvia</taxon>
        <taxon>Autobranchia</taxon>
        <taxon>Heteroconchia</taxon>
        <taxon>Euheterodonta</taxon>
        <taxon>Imparidentia</taxon>
        <taxon>Neoheterodontei</taxon>
        <taxon>Myida</taxon>
        <taxon>Myoidea</taxon>
        <taxon>Myidae</taxon>
        <taxon>Mya</taxon>
    </lineage>
</organism>
<evidence type="ECO:0000256" key="2">
    <source>
        <dbReference type="SAM" id="MobiDB-lite"/>
    </source>
</evidence>